<feature type="transmembrane region" description="Helical" evidence="8">
    <location>
        <begin position="257"/>
        <end position="276"/>
    </location>
</feature>
<dbReference type="Pfam" id="PF06472">
    <property type="entry name" value="ABC_membrane_2"/>
    <property type="match status" value="1"/>
</dbReference>
<dbReference type="SUPFAM" id="SSF52540">
    <property type="entry name" value="P-loop containing nucleoside triphosphate hydrolases"/>
    <property type="match status" value="1"/>
</dbReference>
<dbReference type="AlphaFoldDB" id="A0A5K8A1E6"/>
<dbReference type="CDD" id="cd03223">
    <property type="entry name" value="ABCD_peroxisomal_ALDP"/>
    <property type="match status" value="1"/>
</dbReference>
<organism evidence="11 12">
    <name type="scientific">Desulfosarcina ovata subsp. sediminis</name>
    <dbReference type="NCBI Taxonomy" id="885957"/>
    <lineage>
        <taxon>Bacteria</taxon>
        <taxon>Pseudomonadati</taxon>
        <taxon>Thermodesulfobacteriota</taxon>
        <taxon>Desulfobacteria</taxon>
        <taxon>Desulfobacterales</taxon>
        <taxon>Desulfosarcinaceae</taxon>
        <taxon>Desulfosarcina</taxon>
    </lineage>
</organism>
<evidence type="ECO:0000256" key="5">
    <source>
        <dbReference type="ARBA" id="ARBA00022840"/>
    </source>
</evidence>
<evidence type="ECO:0000313" key="11">
    <source>
        <dbReference type="EMBL" id="BBO86297.1"/>
    </source>
</evidence>
<evidence type="ECO:0000256" key="7">
    <source>
        <dbReference type="ARBA" id="ARBA00023136"/>
    </source>
</evidence>
<dbReference type="SMART" id="SM00382">
    <property type="entry name" value="AAA"/>
    <property type="match status" value="1"/>
</dbReference>
<dbReference type="GO" id="GO:0016887">
    <property type="term" value="F:ATP hydrolysis activity"/>
    <property type="evidence" value="ECO:0007669"/>
    <property type="project" value="InterPro"/>
</dbReference>
<feature type="domain" description="ABC transmembrane type-1" evidence="10">
    <location>
        <begin position="117"/>
        <end position="400"/>
    </location>
</feature>
<feature type="transmembrane region" description="Helical" evidence="8">
    <location>
        <begin position="230"/>
        <end position="251"/>
    </location>
</feature>
<name>A0A5K8A1E6_9BACT</name>
<gene>
    <name evidence="11" type="ORF">DSCO28_68630</name>
</gene>
<keyword evidence="7 8" id="KW-0472">Membrane</keyword>
<feature type="transmembrane region" description="Helical" evidence="8">
    <location>
        <begin position="112"/>
        <end position="133"/>
    </location>
</feature>
<dbReference type="PANTHER" id="PTHR11384:SF59">
    <property type="entry name" value="LYSOSOMAL COBALAMIN TRANSPORTER ABCD4"/>
    <property type="match status" value="1"/>
</dbReference>
<evidence type="ECO:0000256" key="1">
    <source>
        <dbReference type="ARBA" id="ARBA00004651"/>
    </source>
</evidence>
<dbReference type="PROSITE" id="PS00211">
    <property type="entry name" value="ABC_TRANSPORTER_1"/>
    <property type="match status" value="1"/>
</dbReference>
<dbReference type="InterPro" id="IPR003593">
    <property type="entry name" value="AAA+_ATPase"/>
</dbReference>
<dbReference type="InterPro" id="IPR011527">
    <property type="entry name" value="ABC1_TM_dom"/>
</dbReference>
<evidence type="ECO:0000313" key="12">
    <source>
        <dbReference type="Proteomes" id="UP000425960"/>
    </source>
</evidence>
<evidence type="ECO:0000256" key="6">
    <source>
        <dbReference type="ARBA" id="ARBA00022989"/>
    </source>
</evidence>
<reference evidence="11 12" key="1">
    <citation type="submission" date="2019-11" db="EMBL/GenBank/DDBJ databases">
        <title>Comparative genomics of hydrocarbon-degrading Desulfosarcina strains.</title>
        <authorList>
            <person name="Watanabe M."/>
            <person name="Kojima H."/>
            <person name="Fukui M."/>
        </authorList>
    </citation>
    <scope>NUCLEOTIDE SEQUENCE [LARGE SCALE GENOMIC DNA]</scope>
    <source>
        <strain evidence="11 12">28bB2T</strain>
    </source>
</reference>
<dbReference type="KEGG" id="dov:DSCO28_68630"/>
<feature type="transmembrane region" description="Helical" evidence="8">
    <location>
        <begin position="153"/>
        <end position="175"/>
    </location>
</feature>
<evidence type="ECO:0000256" key="8">
    <source>
        <dbReference type="SAM" id="Phobius"/>
    </source>
</evidence>
<dbReference type="PROSITE" id="PS50893">
    <property type="entry name" value="ABC_TRANSPORTER_2"/>
    <property type="match status" value="1"/>
</dbReference>
<evidence type="ECO:0000256" key="3">
    <source>
        <dbReference type="ARBA" id="ARBA00022692"/>
    </source>
</evidence>
<evidence type="ECO:0000256" key="4">
    <source>
        <dbReference type="ARBA" id="ARBA00022741"/>
    </source>
</evidence>
<evidence type="ECO:0000256" key="2">
    <source>
        <dbReference type="ARBA" id="ARBA00022448"/>
    </source>
</evidence>
<dbReference type="InterPro" id="IPR050835">
    <property type="entry name" value="ABC_transporter_sub-D"/>
</dbReference>
<proteinExistence type="predicted"/>
<dbReference type="Gene3D" id="1.20.1560.10">
    <property type="entry name" value="ABC transporter type 1, transmembrane domain"/>
    <property type="match status" value="1"/>
</dbReference>
<dbReference type="InterPro" id="IPR017871">
    <property type="entry name" value="ABC_transporter-like_CS"/>
</dbReference>
<dbReference type="GO" id="GO:0005886">
    <property type="term" value="C:plasma membrane"/>
    <property type="evidence" value="ECO:0007669"/>
    <property type="project" value="UniProtKB-SubCell"/>
</dbReference>
<feature type="transmembrane region" description="Helical" evidence="8">
    <location>
        <begin position="79"/>
        <end position="100"/>
    </location>
</feature>
<keyword evidence="4" id="KW-0547">Nucleotide-binding</keyword>
<comment type="subcellular location">
    <subcellularLocation>
        <location evidence="1">Cell membrane</location>
        <topology evidence="1">Multi-pass membrane protein</topology>
    </subcellularLocation>
</comment>
<dbReference type="PANTHER" id="PTHR11384">
    <property type="entry name" value="ATP-BINDING CASSETTE, SUB-FAMILY D MEMBER"/>
    <property type="match status" value="1"/>
</dbReference>
<sequence>MPVKPPSLWRRFATIAQPYFFPHVRMGGWITLMLMALLMAFLFGVLCVAVAGMVAAGNAFLPELTGKIAGGLVALVQNLFHSGGWLLIASALAIPLLVFSGFRRHIAARRRAWMLLAIVLLLSLSVTGINVAFSYIGNYFTNSLVKKNQEMAYLYVAVYFGGFLIGIPIVAFYGYMRDYLGMHWREWMTGEFVGNYFKNRNYYEIEADGTIDNPDQRIMEDIRSFTRTSLAFLLILLGSLMDLISFTGILWSKSRLLVGVVLIYSIAGTLLTALIGRRLVRLNFNQLRYEADFRYALVHVRDNAESIAFYQGEGPEAQQIGRRFRNVLRNFSLLIGWQRNLSFFTTAYSYLPAVLPFLILFGPYFSGKIEYGDMVQANFAFTQVYGAMSLIVSQIESITSFAAGVKRLSTFAEAIPPDRPPMDGIRSEEADHFALDRMTLMTPDNRRNLIRNLSLALDRKLNLVVVGPSGVGKSSLLRAIAGLWTRGDGIVRRPPLERIFFLPQKPYMLLGSLRDQLRYPRLQEAIPDDELQRVLTMVNLKDLPARMGGFDEALDWADLLSLGEQQRLAFARLLIHRPAFAVLDEATSALDRSNENRLYGLLREMGIHYISVGHRESLLDYHDRVLELKDEAQWRMVPVPEYRKPITAT</sequence>
<dbReference type="PROSITE" id="PS50929">
    <property type="entry name" value="ABC_TM1F"/>
    <property type="match status" value="1"/>
</dbReference>
<dbReference type="Gene3D" id="3.40.50.300">
    <property type="entry name" value="P-loop containing nucleotide triphosphate hydrolases"/>
    <property type="match status" value="1"/>
</dbReference>
<feature type="transmembrane region" description="Helical" evidence="8">
    <location>
        <begin position="29"/>
        <end position="59"/>
    </location>
</feature>
<feature type="domain" description="ABC transporter" evidence="9">
    <location>
        <begin position="435"/>
        <end position="648"/>
    </location>
</feature>
<dbReference type="Pfam" id="PF00005">
    <property type="entry name" value="ABC_tran"/>
    <property type="match status" value="1"/>
</dbReference>
<dbReference type="Proteomes" id="UP000425960">
    <property type="component" value="Chromosome"/>
</dbReference>
<keyword evidence="2" id="KW-0813">Transport</keyword>
<dbReference type="SUPFAM" id="SSF90123">
    <property type="entry name" value="ABC transporter transmembrane region"/>
    <property type="match status" value="1"/>
</dbReference>
<evidence type="ECO:0000259" key="10">
    <source>
        <dbReference type="PROSITE" id="PS50929"/>
    </source>
</evidence>
<dbReference type="GO" id="GO:0005524">
    <property type="term" value="F:ATP binding"/>
    <property type="evidence" value="ECO:0007669"/>
    <property type="project" value="UniProtKB-KW"/>
</dbReference>
<evidence type="ECO:0000259" key="9">
    <source>
        <dbReference type="PROSITE" id="PS50893"/>
    </source>
</evidence>
<keyword evidence="6 8" id="KW-1133">Transmembrane helix</keyword>
<dbReference type="InterPro" id="IPR027417">
    <property type="entry name" value="P-loop_NTPase"/>
</dbReference>
<keyword evidence="5 11" id="KW-0067">ATP-binding</keyword>
<dbReference type="RefSeq" id="WP_197910373.1">
    <property type="nucleotide sequence ID" value="NZ_AP021876.1"/>
</dbReference>
<dbReference type="EMBL" id="AP021876">
    <property type="protein sequence ID" value="BBO86297.1"/>
    <property type="molecule type" value="Genomic_DNA"/>
</dbReference>
<feature type="transmembrane region" description="Helical" evidence="8">
    <location>
        <begin position="347"/>
        <end position="365"/>
    </location>
</feature>
<keyword evidence="3 8" id="KW-0812">Transmembrane</keyword>
<accession>A0A5K8A1E6</accession>
<dbReference type="InterPro" id="IPR036640">
    <property type="entry name" value="ABC1_TM_sf"/>
</dbReference>
<protein>
    <submittedName>
        <fullName evidence="11">ABC transporter ATP-binding protein</fullName>
    </submittedName>
</protein>
<dbReference type="InterPro" id="IPR003439">
    <property type="entry name" value="ABC_transporter-like_ATP-bd"/>
</dbReference>
<dbReference type="GO" id="GO:0140359">
    <property type="term" value="F:ABC-type transporter activity"/>
    <property type="evidence" value="ECO:0007669"/>
    <property type="project" value="InterPro"/>
</dbReference>